<evidence type="ECO:0000256" key="6">
    <source>
        <dbReference type="SAM" id="Phobius"/>
    </source>
</evidence>
<dbReference type="GO" id="GO:0070837">
    <property type="term" value="P:dehydroascorbic acid transport"/>
    <property type="evidence" value="ECO:0007669"/>
    <property type="project" value="TreeGrafter"/>
</dbReference>
<dbReference type="GO" id="GO:0055056">
    <property type="term" value="F:D-glucose transmembrane transporter activity"/>
    <property type="evidence" value="ECO:0007669"/>
    <property type="project" value="TreeGrafter"/>
</dbReference>
<keyword evidence="9" id="KW-1185">Reference proteome</keyword>
<keyword evidence="4 6" id="KW-0472">Membrane</keyword>
<evidence type="ECO:0000256" key="5">
    <source>
        <dbReference type="SAM" id="MobiDB-lite"/>
    </source>
</evidence>
<evidence type="ECO:0000313" key="8">
    <source>
        <dbReference type="EMBL" id="CAH1246550.1"/>
    </source>
</evidence>
<reference evidence="8" key="1">
    <citation type="submission" date="2022-01" db="EMBL/GenBank/DDBJ databases">
        <authorList>
            <person name="Braso-Vives M."/>
        </authorList>
    </citation>
    <scope>NUCLEOTIDE SEQUENCE</scope>
</reference>
<dbReference type="GO" id="GO:0005886">
    <property type="term" value="C:plasma membrane"/>
    <property type="evidence" value="ECO:0007669"/>
    <property type="project" value="TreeGrafter"/>
</dbReference>
<evidence type="ECO:0000256" key="3">
    <source>
        <dbReference type="ARBA" id="ARBA00022989"/>
    </source>
</evidence>
<dbReference type="SUPFAM" id="SSF103473">
    <property type="entry name" value="MFS general substrate transporter"/>
    <property type="match status" value="1"/>
</dbReference>
<feature type="transmembrane region" description="Helical" evidence="6">
    <location>
        <begin position="107"/>
        <end position="127"/>
    </location>
</feature>
<proteinExistence type="predicted"/>
<keyword evidence="3 6" id="KW-1133">Transmembrane helix</keyword>
<feature type="transmembrane region" description="Helical" evidence="6">
    <location>
        <begin position="234"/>
        <end position="257"/>
    </location>
</feature>
<protein>
    <submittedName>
        <fullName evidence="8">SLC2A1 protein</fullName>
    </submittedName>
</protein>
<feature type="compositionally biased region" description="Polar residues" evidence="5">
    <location>
        <begin position="327"/>
        <end position="336"/>
    </location>
</feature>
<dbReference type="InterPro" id="IPR005828">
    <property type="entry name" value="MFS_sugar_transport-like"/>
</dbReference>
<evidence type="ECO:0000313" key="9">
    <source>
        <dbReference type="Proteomes" id="UP000838412"/>
    </source>
</evidence>
<dbReference type="PROSITE" id="PS50850">
    <property type="entry name" value="MFS"/>
    <property type="match status" value="1"/>
</dbReference>
<feature type="domain" description="Major facilitator superfamily (MFS) profile" evidence="7">
    <location>
        <begin position="1"/>
        <end position="288"/>
    </location>
</feature>
<name>A0A8J9Z3N4_BRALA</name>
<feature type="region of interest" description="Disordered" evidence="5">
    <location>
        <begin position="303"/>
        <end position="336"/>
    </location>
</feature>
<dbReference type="PANTHER" id="PTHR23503">
    <property type="entry name" value="SOLUTE CARRIER FAMILY 2"/>
    <property type="match status" value="1"/>
</dbReference>
<accession>A0A8J9Z3N4</accession>
<dbReference type="EMBL" id="OV696700">
    <property type="protein sequence ID" value="CAH1246550.1"/>
    <property type="molecule type" value="Genomic_DNA"/>
</dbReference>
<dbReference type="InterPro" id="IPR045263">
    <property type="entry name" value="GLUT"/>
</dbReference>
<dbReference type="Gene3D" id="1.20.1250.20">
    <property type="entry name" value="MFS general substrate transporter like domains"/>
    <property type="match status" value="1"/>
</dbReference>
<evidence type="ECO:0000256" key="1">
    <source>
        <dbReference type="ARBA" id="ARBA00004141"/>
    </source>
</evidence>
<comment type="subcellular location">
    <subcellularLocation>
        <location evidence="1">Membrane</location>
        <topology evidence="1">Multi-pass membrane protein</topology>
    </subcellularLocation>
</comment>
<dbReference type="AlphaFoldDB" id="A0A8J9Z3N4"/>
<organism evidence="8 9">
    <name type="scientific">Branchiostoma lanceolatum</name>
    <name type="common">Common lancelet</name>
    <name type="synonym">Amphioxus lanceolatum</name>
    <dbReference type="NCBI Taxonomy" id="7740"/>
    <lineage>
        <taxon>Eukaryota</taxon>
        <taxon>Metazoa</taxon>
        <taxon>Chordata</taxon>
        <taxon>Cephalochordata</taxon>
        <taxon>Leptocardii</taxon>
        <taxon>Amphioxiformes</taxon>
        <taxon>Branchiostomatidae</taxon>
        <taxon>Branchiostoma</taxon>
    </lineage>
</organism>
<dbReference type="OrthoDB" id="4540492at2759"/>
<dbReference type="PRINTS" id="PR00171">
    <property type="entry name" value="SUGRTRNSPORT"/>
</dbReference>
<dbReference type="InterPro" id="IPR020846">
    <property type="entry name" value="MFS_dom"/>
</dbReference>
<sequence length="336" mass="36998">MPFLPESPRYLLINKQDEEASRTALKRLRGTSEIDGAMQEMRLEHENEMKEPKITIIALLKSRSLRPQLIIAVGVMMANQLSGINAIFAYVTSIYENAGVPEDTSAYATIGTGAVNCVVCLGSVLIIDRVGRRPLLIWPLLVMTITFALLTITQALTENLFCDCCPNGRFGSAGGDVCPPVNLMDLEPYINPYQWISYLSIAFIIIFIFAFAIGLGSMPGVFGGELFRQGARPAAMALQSIAHWTCNFIIGLVFPILQEAMGAYVFLIFMVFCGVSGLYFFFRLPETKNKTFDEIQTLFGVDQEEEEEGVGNTAFTKEEEGEGGTGVNHTQLESAL</sequence>
<dbReference type="InterPro" id="IPR003663">
    <property type="entry name" value="Sugar/inositol_transpt"/>
</dbReference>
<feature type="transmembrane region" description="Helical" evidence="6">
    <location>
        <begin position="134"/>
        <end position="152"/>
    </location>
</feature>
<feature type="transmembrane region" description="Helical" evidence="6">
    <location>
        <begin position="263"/>
        <end position="282"/>
    </location>
</feature>
<evidence type="ECO:0000256" key="2">
    <source>
        <dbReference type="ARBA" id="ARBA00022692"/>
    </source>
</evidence>
<dbReference type="InterPro" id="IPR036259">
    <property type="entry name" value="MFS_trans_sf"/>
</dbReference>
<dbReference type="PANTHER" id="PTHR23503:SF132">
    <property type="entry name" value="SOLUTE CARRIER FAMILY 2, FACILITATED GLUCOSE TRANSPORTER MEMBER 5-LIKE"/>
    <property type="match status" value="1"/>
</dbReference>
<dbReference type="Proteomes" id="UP000838412">
    <property type="component" value="Chromosome 15"/>
</dbReference>
<gene>
    <name evidence="8" type="primary">SLC2A1</name>
    <name evidence="8" type="ORF">BLAG_LOCUS8539</name>
</gene>
<keyword evidence="2 6" id="KW-0812">Transmembrane</keyword>
<dbReference type="GO" id="GO:0046323">
    <property type="term" value="P:D-glucose import"/>
    <property type="evidence" value="ECO:0007669"/>
    <property type="project" value="TreeGrafter"/>
</dbReference>
<feature type="transmembrane region" description="Helical" evidence="6">
    <location>
        <begin position="69"/>
        <end position="95"/>
    </location>
</feature>
<feature type="transmembrane region" description="Helical" evidence="6">
    <location>
        <begin position="195"/>
        <end position="222"/>
    </location>
</feature>
<evidence type="ECO:0000259" key="7">
    <source>
        <dbReference type="PROSITE" id="PS50850"/>
    </source>
</evidence>
<dbReference type="Pfam" id="PF00083">
    <property type="entry name" value="Sugar_tr"/>
    <property type="match status" value="1"/>
</dbReference>
<evidence type="ECO:0000256" key="4">
    <source>
        <dbReference type="ARBA" id="ARBA00023136"/>
    </source>
</evidence>